<dbReference type="OrthoDB" id="5848316at2759"/>
<reference evidence="3 4" key="1">
    <citation type="submission" date="2018-08" db="EMBL/GenBank/DDBJ databases">
        <authorList>
            <person name="Laetsch R D."/>
            <person name="Stevens L."/>
            <person name="Kumar S."/>
            <person name="Blaxter L. M."/>
        </authorList>
    </citation>
    <scope>NUCLEOTIDE SEQUENCE [LARGE SCALE GENOMIC DNA]</scope>
</reference>
<organism evidence="3 4">
    <name type="scientific">Onchocerca ochengi</name>
    <name type="common">Filarial nematode worm</name>
    <dbReference type="NCBI Taxonomy" id="42157"/>
    <lineage>
        <taxon>Eukaryota</taxon>
        <taxon>Metazoa</taxon>
        <taxon>Ecdysozoa</taxon>
        <taxon>Nematoda</taxon>
        <taxon>Chromadorea</taxon>
        <taxon>Rhabditida</taxon>
        <taxon>Spirurina</taxon>
        <taxon>Spiruromorpha</taxon>
        <taxon>Filarioidea</taxon>
        <taxon>Onchocercidae</taxon>
        <taxon>Onchocerca</taxon>
    </lineage>
</organism>
<feature type="compositionally biased region" description="Basic and acidic residues" evidence="2">
    <location>
        <begin position="101"/>
        <end position="114"/>
    </location>
</feature>
<evidence type="ECO:0000256" key="2">
    <source>
        <dbReference type="SAM" id="MobiDB-lite"/>
    </source>
</evidence>
<gene>
    <name evidence="3" type="ORF">NOO_LOCUS13336</name>
</gene>
<feature type="non-terminal residue" evidence="3">
    <location>
        <position position="1"/>
    </location>
</feature>
<feature type="coiled-coil region" evidence="1">
    <location>
        <begin position="50"/>
        <end position="77"/>
    </location>
</feature>
<dbReference type="Proteomes" id="UP000271087">
    <property type="component" value="Unassembled WGS sequence"/>
</dbReference>
<evidence type="ECO:0000313" key="3">
    <source>
        <dbReference type="EMBL" id="VDN01188.1"/>
    </source>
</evidence>
<feature type="region of interest" description="Disordered" evidence="2">
    <location>
        <begin position="84"/>
        <end position="134"/>
    </location>
</feature>
<name>A0A3P7KUN2_ONCOC</name>
<evidence type="ECO:0000313" key="4">
    <source>
        <dbReference type="Proteomes" id="UP000271087"/>
    </source>
</evidence>
<dbReference type="AlphaFoldDB" id="A0A3P7KUN2"/>
<dbReference type="EMBL" id="UYRW01014751">
    <property type="protein sequence ID" value="VDN01188.1"/>
    <property type="molecule type" value="Genomic_DNA"/>
</dbReference>
<evidence type="ECO:0000256" key="1">
    <source>
        <dbReference type="SAM" id="Coils"/>
    </source>
</evidence>
<accession>A0A3P7KUN2</accession>
<protein>
    <submittedName>
        <fullName evidence="3">Uncharacterized protein</fullName>
    </submittedName>
</protein>
<sequence>TEAIEANQEQSFESSYKVIHDDGSVESKNHEIYQCISESNQMHDNSTDGIKQLIILNAELETDVEILKDKFERTLEQKCNLEEQKDATKKRERQAALPENESYHRLVEWKEKGTQMENSPAAVRLKPKSTDNDP</sequence>
<keyword evidence="4" id="KW-1185">Reference proteome</keyword>
<keyword evidence="1" id="KW-0175">Coiled coil</keyword>
<proteinExistence type="predicted"/>